<dbReference type="AlphaFoldDB" id="A0A6B3NW33"/>
<keyword evidence="3" id="KW-0808">Transferase</keyword>
<protein>
    <submittedName>
        <fullName evidence="3">GNAT family N-acetyltransferase</fullName>
    </submittedName>
</protein>
<evidence type="ECO:0000259" key="1">
    <source>
        <dbReference type="Pfam" id="PF00583"/>
    </source>
</evidence>
<dbReference type="Gene3D" id="3.40.630.30">
    <property type="match status" value="1"/>
</dbReference>
<accession>A0A6M0CWY9</accession>
<accession>A0A6B3NW33</accession>
<dbReference type="Proteomes" id="UP000480410">
    <property type="component" value="Unassembled WGS sequence"/>
</dbReference>
<sequence length="129" mass="14448">MPRRRIAMMLRKMPLIVTRRGKRISAFLMTTPRALNADVAVVRAMLEANPEHPDAYVYGPVCVSASERGQGLAGMLFEELRRRLPGRKGILFIRRDNHASIRAHVKMGMLEVNGFELGGHGFAVFIFTG</sequence>
<gene>
    <name evidence="2" type="ORF">G3435_22565</name>
    <name evidence="3" type="ORF">G3436_17305</name>
</gene>
<evidence type="ECO:0000313" key="4">
    <source>
        <dbReference type="Proteomes" id="UP000480410"/>
    </source>
</evidence>
<evidence type="ECO:0000313" key="2">
    <source>
        <dbReference type="EMBL" id="NER61982.1"/>
    </source>
</evidence>
<dbReference type="Proteomes" id="UP000482634">
    <property type="component" value="Unassembled WGS sequence"/>
</dbReference>
<keyword evidence="5" id="KW-1185">Reference proteome</keyword>
<organism evidence="3 5">
    <name type="scientific">Pseudomonas brassicae</name>
    <dbReference type="NCBI Taxonomy" id="2708063"/>
    <lineage>
        <taxon>Bacteria</taxon>
        <taxon>Pseudomonadati</taxon>
        <taxon>Pseudomonadota</taxon>
        <taxon>Gammaproteobacteria</taxon>
        <taxon>Pseudomonadales</taxon>
        <taxon>Pseudomonadaceae</taxon>
        <taxon>Pseudomonas</taxon>
    </lineage>
</organism>
<feature type="domain" description="N-acetyltransferase" evidence="1">
    <location>
        <begin position="46"/>
        <end position="109"/>
    </location>
</feature>
<proteinExistence type="predicted"/>
<comment type="caution">
    <text evidence="3">The sequence shown here is derived from an EMBL/GenBank/DDBJ whole genome shotgun (WGS) entry which is preliminary data.</text>
</comment>
<dbReference type="Pfam" id="PF00583">
    <property type="entry name" value="Acetyltransf_1"/>
    <property type="match status" value="1"/>
</dbReference>
<dbReference type="InterPro" id="IPR000182">
    <property type="entry name" value="GNAT_dom"/>
</dbReference>
<dbReference type="SUPFAM" id="SSF55729">
    <property type="entry name" value="Acyl-CoA N-acyltransferases (Nat)"/>
    <property type="match status" value="1"/>
</dbReference>
<reference evidence="4 5" key="1">
    <citation type="submission" date="2020-02" db="EMBL/GenBank/DDBJ databases">
        <title>Broccoli isolated Pseudomonas sp.</title>
        <authorList>
            <person name="Fujikawa T."/>
            <person name="Sawada H."/>
        </authorList>
    </citation>
    <scope>NUCLEOTIDE SEQUENCE [LARGE SCALE GENOMIC DNA]</scope>
    <source>
        <strain evidence="3 5">MAFF212427</strain>
        <strain evidence="2 4">MAFF212428</strain>
    </source>
</reference>
<dbReference type="InterPro" id="IPR016181">
    <property type="entry name" value="Acyl_CoA_acyltransferase"/>
</dbReference>
<dbReference type="EMBL" id="JAAHBV010000600">
    <property type="protein sequence ID" value="NER61982.1"/>
    <property type="molecule type" value="Genomic_DNA"/>
</dbReference>
<name>A0A6B3NW33_9PSED</name>
<evidence type="ECO:0000313" key="3">
    <source>
        <dbReference type="EMBL" id="NER65301.1"/>
    </source>
</evidence>
<dbReference type="GO" id="GO:0016747">
    <property type="term" value="F:acyltransferase activity, transferring groups other than amino-acyl groups"/>
    <property type="evidence" value="ECO:0007669"/>
    <property type="project" value="InterPro"/>
</dbReference>
<dbReference type="EMBL" id="JAAHBU010000253">
    <property type="protein sequence ID" value="NER65301.1"/>
    <property type="molecule type" value="Genomic_DNA"/>
</dbReference>
<evidence type="ECO:0000313" key="5">
    <source>
        <dbReference type="Proteomes" id="UP000482634"/>
    </source>
</evidence>